<dbReference type="PANTHER" id="PTHR43681:SF1">
    <property type="entry name" value="SARCALUMENIN"/>
    <property type="match status" value="1"/>
</dbReference>
<evidence type="ECO:0000259" key="2">
    <source>
        <dbReference type="Pfam" id="PF01926"/>
    </source>
</evidence>
<evidence type="ECO:0000313" key="5">
    <source>
        <dbReference type="Proteomes" id="UP000050794"/>
    </source>
</evidence>
<reference evidence="4 5" key="2">
    <citation type="submission" date="2018-11" db="EMBL/GenBank/DDBJ databases">
        <authorList>
            <consortium name="Pathogen Informatics"/>
        </authorList>
    </citation>
    <scope>NUCLEOTIDE SEQUENCE [LARGE SCALE GENOMIC DNA]</scope>
</reference>
<proteinExistence type="predicted"/>
<dbReference type="InterPro" id="IPR027417">
    <property type="entry name" value="P-loop_NTPase"/>
</dbReference>
<reference evidence="6" key="1">
    <citation type="submission" date="2016-06" db="UniProtKB">
        <authorList>
            <consortium name="WormBaseParasite"/>
        </authorList>
    </citation>
    <scope>IDENTIFICATION</scope>
</reference>
<dbReference type="GO" id="GO:0005525">
    <property type="term" value="F:GTP binding"/>
    <property type="evidence" value="ECO:0007669"/>
    <property type="project" value="InterPro"/>
</dbReference>
<evidence type="ECO:0000313" key="6">
    <source>
        <dbReference type="WBParaSite" id="TCNE_0001880601-mRNA-1"/>
    </source>
</evidence>
<feature type="domain" description="DUF5600" evidence="3">
    <location>
        <begin position="231"/>
        <end position="335"/>
    </location>
</feature>
<accession>A0A183VDI2</accession>
<dbReference type="AlphaFoldDB" id="A0A183VDI2"/>
<dbReference type="PANTHER" id="PTHR43681">
    <property type="entry name" value="TRANSMEMBRANE GTPASE FZO"/>
    <property type="match status" value="1"/>
</dbReference>
<dbReference type="InterPro" id="IPR040990">
    <property type="entry name" value="DUF5600"/>
</dbReference>
<dbReference type="Gene3D" id="1.10.268.20">
    <property type="match status" value="1"/>
</dbReference>
<dbReference type="SUPFAM" id="SSF52540">
    <property type="entry name" value="P-loop containing nucleoside triphosphate hydrolases"/>
    <property type="match status" value="1"/>
</dbReference>
<feature type="compositionally biased region" description="Basic and acidic residues" evidence="1">
    <location>
        <begin position="427"/>
        <end position="617"/>
    </location>
</feature>
<dbReference type="Pfam" id="PF01926">
    <property type="entry name" value="MMR_HSR1"/>
    <property type="match status" value="1"/>
</dbReference>
<organism evidence="5 6">
    <name type="scientific">Toxocara canis</name>
    <name type="common">Canine roundworm</name>
    <dbReference type="NCBI Taxonomy" id="6265"/>
    <lineage>
        <taxon>Eukaryota</taxon>
        <taxon>Metazoa</taxon>
        <taxon>Ecdysozoa</taxon>
        <taxon>Nematoda</taxon>
        <taxon>Chromadorea</taxon>
        <taxon>Rhabditida</taxon>
        <taxon>Spirurina</taxon>
        <taxon>Ascaridomorpha</taxon>
        <taxon>Ascaridoidea</taxon>
        <taxon>Toxocaridae</taxon>
        <taxon>Toxocara</taxon>
    </lineage>
</organism>
<keyword evidence="5" id="KW-1185">Reference proteome</keyword>
<protein>
    <submittedName>
        <fullName evidence="6">Dynamin-type G domain-containing protein</fullName>
    </submittedName>
</protein>
<evidence type="ECO:0000256" key="1">
    <source>
        <dbReference type="SAM" id="MobiDB-lite"/>
    </source>
</evidence>
<dbReference type="InterPro" id="IPR006073">
    <property type="entry name" value="GTP-bd"/>
</dbReference>
<feature type="region of interest" description="Disordered" evidence="1">
    <location>
        <begin position="383"/>
        <end position="659"/>
    </location>
</feature>
<dbReference type="Gene3D" id="3.40.50.300">
    <property type="entry name" value="P-loop containing nucleotide triphosphate hydrolases"/>
    <property type="match status" value="1"/>
</dbReference>
<dbReference type="Proteomes" id="UP000050794">
    <property type="component" value="Unassembled WGS sequence"/>
</dbReference>
<dbReference type="EMBL" id="UYWY01025977">
    <property type="protein sequence ID" value="VDM50123.1"/>
    <property type="molecule type" value="Genomic_DNA"/>
</dbReference>
<evidence type="ECO:0000313" key="4">
    <source>
        <dbReference type="EMBL" id="VDM50123.1"/>
    </source>
</evidence>
<name>A0A183VDI2_TOXCA</name>
<dbReference type="Pfam" id="PF18150">
    <property type="entry name" value="DUF5600"/>
    <property type="match status" value="1"/>
</dbReference>
<gene>
    <name evidence="4" type="ORF">TCNE_LOCUS18802</name>
</gene>
<dbReference type="WBParaSite" id="TCNE_0001880601-mRNA-1">
    <property type="protein sequence ID" value="TCNE_0001880601-mRNA-1"/>
    <property type="gene ID" value="TCNE_0001880601"/>
</dbReference>
<feature type="compositionally biased region" description="Basic and acidic residues" evidence="1">
    <location>
        <begin position="629"/>
        <end position="659"/>
    </location>
</feature>
<feature type="domain" description="G" evidence="2">
    <location>
        <begin position="2"/>
        <end position="159"/>
    </location>
</feature>
<sequence length="659" mass="74828">MLLGQYSVGKTSMISYLLNGTYPGADIGPEPTTDIFAHISYNEFPITIPGTTLVADKEYQFQTLDMFGDVFLNKLRATNFKADLLKHISIIDTPGILTGDKQVAARGYDFSKIIKFLSNKVDLIFLLFDANKLDISDEYKQVIEILDGCEDKIRIVLNKADSVRPRELVHVRGALMWALGKIMHCPEVPKVYIGSFWPFWNDKNTLLRGAIQEDLDALVKDILDLPSSYHAKRINDVIKRARNLRLHSYIMDEVIKSSMFFKNSKNSTDTETQPTKLLRIYHKVARQRRIVLNDFPDPIAFHEKAKLTDPKQWNRLDAKLDKLLNEFLEHDVTPIITSAINEPRVVIEYKPPKKVPLPKVSTTLIHKQPFFLSIVAAETRSHLAPESPLRGPNREGDTPGSSRGEDFNAIKKIGDEKANDSNAANILKDEKKEKIDEKEDKASGDKKEDKKSKSKDKEDDKTDSKKHEKTDASKKDDKKLQSSSKKKEAEKGDTNASADHSKHDNKPASKNGDVDGKDKEKKKKNEEESMKENNEKKRKEKTENSKESKKEEDEKEKENGKKRKEDKEDSKESKKGEDENKENEQGKKRKEKKENNKSSEEEKKSGKDEKSKDDQSSKQKNSANLKQNKNSEADKTDKSAAPEKPAPSDEKSGKKSGTE</sequence>
<dbReference type="InterPro" id="IPR051943">
    <property type="entry name" value="TRAFAC_Dynamin-like_GTPase"/>
</dbReference>
<feature type="compositionally biased region" description="Basic and acidic residues" evidence="1">
    <location>
        <begin position="392"/>
        <end position="419"/>
    </location>
</feature>
<evidence type="ECO:0000259" key="3">
    <source>
        <dbReference type="Pfam" id="PF18150"/>
    </source>
</evidence>